<organism evidence="1 2">
    <name type="scientific">Paraburkholderia monticola</name>
    <dbReference type="NCBI Taxonomy" id="1399968"/>
    <lineage>
        <taxon>Bacteria</taxon>
        <taxon>Pseudomonadati</taxon>
        <taxon>Pseudomonadota</taxon>
        <taxon>Betaproteobacteria</taxon>
        <taxon>Burkholderiales</taxon>
        <taxon>Burkholderiaceae</taxon>
        <taxon>Paraburkholderia</taxon>
    </lineage>
</organism>
<comment type="caution">
    <text evidence="1">The sequence shown here is derived from an EMBL/GenBank/DDBJ whole genome shotgun (WGS) entry which is preliminary data.</text>
</comment>
<reference evidence="1 2" key="1">
    <citation type="journal article" date="2015" name="Int. J. Syst. Evol. Microbiol.">
        <title>Burkholderia monticola sp. nov., isolated from mountain soil.</title>
        <authorList>
            <person name="Baek I."/>
            <person name="Seo B."/>
            <person name="Lee I."/>
            <person name="Yi H."/>
            <person name="Chun J."/>
        </authorList>
    </citation>
    <scope>NUCLEOTIDE SEQUENCE [LARGE SCALE GENOMIC DNA]</scope>
    <source>
        <strain evidence="1 2">JC2948</strain>
    </source>
</reference>
<name>A0A149PKG7_9BURK</name>
<dbReference type="EMBL" id="LRBG01000031">
    <property type="protein sequence ID" value="KXU85524.1"/>
    <property type="molecule type" value="Genomic_DNA"/>
</dbReference>
<keyword evidence="2" id="KW-1185">Reference proteome</keyword>
<gene>
    <name evidence="1" type="ORF">CI15_20415</name>
</gene>
<protein>
    <submittedName>
        <fullName evidence="1">Uncharacterized protein</fullName>
    </submittedName>
</protein>
<accession>A0A149PKG7</accession>
<dbReference type="AlphaFoldDB" id="A0A149PKG7"/>
<evidence type="ECO:0000313" key="2">
    <source>
        <dbReference type="Proteomes" id="UP000075613"/>
    </source>
</evidence>
<proteinExistence type="predicted"/>
<dbReference type="Proteomes" id="UP000075613">
    <property type="component" value="Unassembled WGS sequence"/>
</dbReference>
<sequence length="109" mass="11987">MTSATCYIKEPFVFSIRTLNQLGVRNSSGVAGQQSNLVGKNDKSICLNHISNKCSEHVVVAKTYLFRANSVIFINDCNASHLCELVESALHIEITLTTREVFVGQKNLG</sequence>
<evidence type="ECO:0000313" key="1">
    <source>
        <dbReference type="EMBL" id="KXU85524.1"/>
    </source>
</evidence>